<dbReference type="SUPFAM" id="SSF55874">
    <property type="entry name" value="ATPase domain of HSP90 chaperone/DNA topoisomerase II/histidine kinase"/>
    <property type="match status" value="1"/>
</dbReference>
<feature type="coiled-coil region" evidence="4">
    <location>
        <begin position="170"/>
        <end position="197"/>
    </location>
</feature>
<feature type="transmembrane region" description="Helical" evidence="6">
    <location>
        <begin position="828"/>
        <end position="850"/>
    </location>
</feature>
<evidence type="ECO:0000256" key="1">
    <source>
        <dbReference type="ARBA" id="ARBA00022679"/>
    </source>
</evidence>
<feature type="transmembrane region" description="Helical" evidence="6">
    <location>
        <begin position="797"/>
        <end position="816"/>
    </location>
</feature>
<dbReference type="PROSITE" id="PS51186">
    <property type="entry name" value="GNAT"/>
    <property type="match status" value="1"/>
</dbReference>
<feature type="compositionally biased region" description="Pro residues" evidence="5">
    <location>
        <begin position="547"/>
        <end position="556"/>
    </location>
</feature>
<dbReference type="InterPro" id="IPR036890">
    <property type="entry name" value="HATPase_C_sf"/>
</dbReference>
<feature type="domain" description="N-acetyltransferase" evidence="8">
    <location>
        <begin position="599"/>
        <end position="772"/>
    </location>
</feature>
<evidence type="ECO:0000259" key="8">
    <source>
        <dbReference type="PROSITE" id="PS51186"/>
    </source>
</evidence>
<dbReference type="GO" id="GO:0046983">
    <property type="term" value="F:protein dimerization activity"/>
    <property type="evidence" value="ECO:0007669"/>
    <property type="project" value="InterPro"/>
</dbReference>
<evidence type="ECO:0000256" key="5">
    <source>
        <dbReference type="SAM" id="MobiDB-lite"/>
    </source>
</evidence>
<accession>A0A1M7CNB3</accession>
<proteinExistence type="predicted"/>
<dbReference type="InterPro" id="IPR003594">
    <property type="entry name" value="HATPase_dom"/>
</dbReference>
<dbReference type="InterPro" id="IPR011712">
    <property type="entry name" value="Sig_transdc_His_kin_sub3_dim/P"/>
</dbReference>
<dbReference type="InterPro" id="IPR005467">
    <property type="entry name" value="His_kinase_dom"/>
</dbReference>
<dbReference type="STRING" id="310782.SAMN05216499_105292"/>
<feature type="compositionally biased region" description="Basic and acidic residues" evidence="5">
    <location>
        <begin position="515"/>
        <end position="530"/>
    </location>
</feature>
<dbReference type="InterPro" id="IPR056918">
    <property type="entry name" value="8xMP"/>
</dbReference>
<dbReference type="PANTHER" id="PTHR24421:SF62">
    <property type="entry name" value="SENSORY TRANSDUCTION HISTIDINE KINASE"/>
    <property type="match status" value="1"/>
</dbReference>
<keyword evidence="4" id="KW-0175">Coiled coil</keyword>
<dbReference type="Pfam" id="PF00583">
    <property type="entry name" value="Acetyltransf_1"/>
    <property type="match status" value="1"/>
</dbReference>
<dbReference type="InterPro" id="IPR050482">
    <property type="entry name" value="Sensor_HK_TwoCompSys"/>
</dbReference>
<dbReference type="AlphaFoldDB" id="A0A1M7CNB3"/>
<dbReference type="Proteomes" id="UP000184111">
    <property type="component" value="Unassembled WGS sequence"/>
</dbReference>
<name>A0A1M7CNB3_9ACTN</name>
<keyword evidence="1" id="KW-0808">Transferase</keyword>
<dbReference type="Gene3D" id="1.20.5.1930">
    <property type="match status" value="1"/>
</dbReference>
<sequence>MNRTDPPAPTRRHDEWLLPLVTVVPYVLLAALAVVTVVIKHRAFGSLLIDLVLCAATALWILWMFTLHPAWREQAAVMGLFFVGLVLLTGVLVVRDPWFGLFTPAGYSYAFGIVPWPWRLPAVAAVALESGSAQAAGVPKDSAVGLTAFAAVLVANVVCMCGTAWWERGVEQHSDERETALEQVREVNRRLQATLAENAGLHRQLLAQAREAGILDERRRMAREIHDTLAQGLTGIVTQLQAAEQAGGDPDRWRRHFTAATGLARESLAEARRSVDALRPQPLETAGLGEALAGVAERWSALHGVTARAITAGAARPMRPEAELALLRAAQEALANVARHARATTVTVSLTYQDDEVTLEVRDDGRGFDPSPARGGFGLQAMRQRVEALSGTLRVQSGPGAGTHHGRRDRDHRTGQVRQPRPDPGPDHLRLRRLCPAGHRSGSDRLSPQGRPPLRTPAGRPVRRQPRSGPRPLGGGPPDEARPHPRPVPAQSPRTRSPRMGGRRSHQPRSGHPPADQRGHREDPPAERLRQTRRQRPRGRRGRSLQPRPPHPPHPARPLTDRRPPCLRPMIRQYRLLPVVLRSRSVGGEGVTMPAQTKIEVIRATAEHVPMIVELAQSRNLEGIDPATASREGFLVSEYTDEVYRGRLVSAEHFYVAVKGADVLGFLLAYSDERIEPDEWLNRRIKTTLGSFLVIKQVCVARDAARQGVASMLYHHVLEQWTSNPVIAAVVSEPPNEASTQFHRKMGFEELTRLRPPDGRLRVVWVSRKPRESLLQTQYGIAVDLYKHEDLINWNKLNNFLYITAGLAATLAFTLGKEGAQSQAVAQGIGAVIAVIGFVSGLSFAVMLRYGRRYLQMRKSTVVELEEHMAWHGGQRIVGRQITEPGAAWLQSSPTGLVMVLLPIFVSVGWLAMLIVVLTA</sequence>
<evidence type="ECO:0000313" key="9">
    <source>
        <dbReference type="EMBL" id="SHL68623.1"/>
    </source>
</evidence>
<keyword evidence="2 9" id="KW-0418">Kinase</keyword>
<dbReference type="GO" id="GO:0016747">
    <property type="term" value="F:acyltransferase activity, transferring groups other than amino-acyl groups"/>
    <property type="evidence" value="ECO:0007669"/>
    <property type="project" value="InterPro"/>
</dbReference>
<dbReference type="EMBL" id="FRBI01000005">
    <property type="protein sequence ID" value="SHL68623.1"/>
    <property type="molecule type" value="Genomic_DNA"/>
</dbReference>
<dbReference type="PANTHER" id="PTHR24421">
    <property type="entry name" value="NITRATE/NITRITE SENSOR PROTEIN NARX-RELATED"/>
    <property type="match status" value="1"/>
</dbReference>
<dbReference type="Pfam" id="PF24838">
    <property type="entry name" value="8xMP"/>
    <property type="match status" value="1"/>
</dbReference>
<dbReference type="Gene3D" id="3.40.630.30">
    <property type="match status" value="1"/>
</dbReference>
<dbReference type="Pfam" id="PF07730">
    <property type="entry name" value="HisKA_3"/>
    <property type="match status" value="1"/>
</dbReference>
<feature type="transmembrane region" description="Helical" evidence="6">
    <location>
        <begin position="46"/>
        <end position="63"/>
    </location>
</feature>
<evidence type="ECO:0000256" key="4">
    <source>
        <dbReference type="SAM" id="Coils"/>
    </source>
</evidence>
<feature type="compositionally biased region" description="Basic residues" evidence="5">
    <location>
        <begin position="531"/>
        <end position="543"/>
    </location>
</feature>
<keyword evidence="6" id="KW-0812">Transmembrane</keyword>
<evidence type="ECO:0000259" key="7">
    <source>
        <dbReference type="PROSITE" id="PS50109"/>
    </source>
</evidence>
<feature type="domain" description="Histidine kinase" evidence="7">
    <location>
        <begin position="326"/>
        <end position="403"/>
    </location>
</feature>
<dbReference type="GO" id="GO:0016020">
    <property type="term" value="C:membrane"/>
    <property type="evidence" value="ECO:0007669"/>
    <property type="project" value="InterPro"/>
</dbReference>
<feature type="region of interest" description="Disordered" evidence="5">
    <location>
        <begin position="392"/>
        <end position="565"/>
    </location>
</feature>
<dbReference type="SUPFAM" id="SSF55729">
    <property type="entry name" value="Acyl-CoA N-acyltransferases (Nat)"/>
    <property type="match status" value="1"/>
</dbReference>
<organism evidence="9 10">
    <name type="scientific">Actinacidiphila paucisporea</name>
    <dbReference type="NCBI Taxonomy" id="310782"/>
    <lineage>
        <taxon>Bacteria</taxon>
        <taxon>Bacillati</taxon>
        <taxon>Actinomycetota</taxon>
        <taxon>Actinomycetes</taxon>
        <taxon>Kitasatosporales</taxon>
        <taxon>Streptomycetaceae</taxon>
        <taxon>Actinacidiphila</taxon>
    </lineage>
</organism>
<evidence type="ECO:0000256" key="2">
    <source>
        <dbReference type="ARBA" id="ARBA00022777"/>
    </source>
</evidence>
<feature type="transmembrane region" description="Helical" evidence="6">
    <location>
        <begin position="75"/>
        <end position="94"/>
    </location>
</feature>
<protein>
    <submittedName>
        <fullName evidence="9">Signal transduction histidine kinase</fullName>
    </submittedName>
</protein>
<evidence type="ECO:0000256" key="3">
    <source>
        <dbReference type="ARBA" id="ARBA00023012"/>
    </source>
</evidence>
<dbReference type="PROSITE" id="PS50109">
    <property type="entry name" value="HIS_KIN"/>
    <property type="match status" value="1"/>
</dbReference>
<gene>
    <name evidence="9" type="ORF">SAMN05216499_105292</name>
</gene>
<dbReference type="GO" id="GO:0000155">
    <property type="term" value="F:phosphorelay sensor kinase activity"/>
    <property type="evidence" value="ECO:0007669"/>
    <property type="project" value="InterPro"/>
</dbReference>
<feature type="transmembrane region" description="Helical" evidence="6">
    <location>
        <begin position="148"/>
        <end position="166"/>
    </location>
</feature>
<keyword evidence="6" id="KW-0472">Membrane</keyword>
<feature type="compositionally biased region" description="Basic and acidic residues" evidence="5">
    <location>
        <begin position="408"/>
        <end position="429"/>
    </location>
</feature>
<evidence type="ECO:0000256" key="6">
    <source>
        <dbReference type="SAM" id="Phobius"/>
    </source>
</evidence>
<reference evidence="9 10" key="1">
    <citation type="submission" date="2016-11" db="EMBL/GenBank/DDBJ databases">
        <authorList>
            <person name="Jaros S."/>
            <person name="Januszkiewicz K."/>
            <person name="Wedrychowicz H."/>
        </authorList>
    </citation>
    <scope>NUCLEOTIDE SEQUENCE [LARGE SCALE GENOMIC DNA]</scope>
    <source>
        <strain evidence="9 10">CGMCC 4.2025</strain>
    </source>
</reference>
<dbReference type="InterPro" id="IPR016181">
    <property type="entry name" value="Acyl_CoA_acyltransferase"/>
</dbReference>
<dbReference type="SMART" id="SM00387">
    <property type="entry name" value="HATPase_c"/>
    <property type="match status" value="1"/>
</dbReference>
<dbReference type="Pfam" id="PF02518">
    <property type="entry name" value="HATPase_c"/>
    <property type="match status" value="1"/>
</dbReference>
<dbReference type="Gene3D" id="3.30.565.10">
    <property type="entry name" value="Histidine kinase-like ATPase, C-terminal domain"/>
    <property type="match status" value="1"/>
</dbReference>
<dbReference type="InterPro" id="IPR000182">
    <property type="entry name" value="GNAT_dom"/>
</dbReference>
<feature type="transmembrane region" description="Helical" evidence="6">
    <location>
        <begin position="16"/>
        <end position="39"/>
    </location>
</feature>
<keyword evidence="6" id="KW-1133">Transmembrane helix</keyword>
<keyword evidence="10" id="KW-1185">Reference proteome</keyword>
<evidence type="ECO:0000313" key="10">
    <source>
        <dbReference type="Proteomes" id="UP000184111"/>
    </source>
</evidence>
<feature type="transmembrane region" description="Helical" evidence="6">
    <location>
        <begin position="897"/>
        <end position="918"/>
    </location>
</feature>
<keyword evidence="3" id="KW-0902">Two-component regulatory system</keyword>
<dbReference type="CDD" id="cd16917">
    <property type="entry name" value="HATPase_UhpB-NarQ-NarX-like"/>
    <property type="match status" value="1"/>
</dbReference>
<feature type="transmembrane region" description="Helical" evidence="6">
    <location>
        <begin position="106"/>
        <end position="128"/>
    </location>
</feature>